<organism evidence="2 3">
    <name type="scientific">Nocardia terpenica</name>
    <dbReference type="NCBI Taxonomy" id="455432"/>
    <lineage>
        <taxon>Bacteria</taxon>
        <taxon>Bacillati</taxon>
        <taxon>Actinomycetota</taxon>
        <taxon>Actinomycetes</taxon>
        <taxon>Mycobacteriales</taxon>
        <taxon>Nocardiaceae</taxon>
        <taxon>Nocardia</taxon>
    </lineage>
</organism>
<dbReference type="InterPro" id="IPR052228">
    <property type="entry name" value="Sec_Metab_Biosynth_Oxidored"/>
</dbReference>
<reference evidence="2 3" key="1">
    <citation type="submission" date="2016-04" db="EMBL/GenBank/DDBJ databases">
        <authorList>
            <person name="Evans L.H."/>
            <person name="Alamgir A."/>
            <person name="Owens N."/>
            <person name="Weber N.D."/>
            <person name="Virtaneva K."/>
            <person name="Barbian K."/>
            <person name="Babar A."/>
            <person name="Rosenke K."/>
        </authorList>
    </citation>
    <scope>NUCLEOTIDE SEQUENCE [LARGE SCALE GENOMIC DNA]</scope>
    <source>
        <strain evidence="2 3">IFM 0406</strain>
    </source>
</reference>
<dbReference type="RefSeq" id="WP_067593167.1">
    <property type="nucleotide sequence ID" value="NZ_JABMCZ010000001.1"/>
</dbReference>
<gene>
    <name evidence="2" type="ORF">AWN90_37795</name>
</gene>
<proteinExistence type="predicted"/>
<dbReference type="STRING" id="455432.AWN90_37795"/>
<dbReference type="OrthoDB" id="2860165at2"/>
<dbReference type="Gene3D" id="3.40.50.720">
    <property type="entry name" value="NAD(P)-binding Rossmann-like Domain"/>
    <property type="match status" value="1"/>
</dbReference>
<dbReference type="AlphaFoldDB" id="A0A164L3S4"/>
<name>A0A164L3S4_9NOCA</name>
<evidence type="ECO:0000313" key="2">
    <source>
        <dbReference type="EMBL" id="KZM71991.1"/>
    </source>
</evidence>
<dbReference type="PANTHER" id="PTHR47534">
    <property type="entry name" value="YALI0E05731P"/>
    <property type="match status" value="1"/>
</dbReference>
<dbReference type="EMBL" id="LWGR01000010">
    <property type="protein sequence ID" value="KZM71991.1"/>
    <property type="molecule type" value="Genomic_DNA"/>
</dbReference>
<dbReference type="PANTHER" id="PTHR47534:SF3">
    <property type="entry name" value="ALCOHOL DEHYDROGENASE-LIKE C-TERMINAL DOMAIN-CONTAINING PROTEIN"/>
    <property type="match status" value="1"/>
</dbReference>
<evidence type="ECO:0008006" key="4">
    <source>
        <dbReference type="Google" id="ProtNLM"/>
    </source>
</evidence>
<evidence type="ECO:0000313" key="3">
    <source>
        <dbReference type="Proteomes" id="UP000076512"/>
    </source>
</evidence>
<comment type="caution">
    <text evidence="2">The sequence shown here is derived from an EMBL/GenBank/DDBJ whole genome shotgun (WGS) entry which is preliminary data.</text>
</comment>
<keyword evidence="3" id="KW-1185">Reference proteome</keyword>
<dbReference type="GO" id="GO:0016491">
    <property type="term" value="F:oxidoreductase activity"/>
    <property type="evidence" value="ECO:0007669"/>
    <property type="project" value="UniProtKB-KW"/>
</dbReference>
<dbReference type="InterPro" id="IPR002347">
    <property type="entry name" value="SDR_fam"/>
</dbReference>
<keyword evidence="1" id="KW-0560">Oxidoreductase</keyword>
<dbReference type="Proteomes" id="UP000076512">
    <property type="component" value="Unassembled WGS sequence"/>
</dbReference>
<evidence type="ECO:0000256" key="1">
    <source>
        <dbReference type="ARBA" id="ARBA00023002"/>
    </source>
</evidence>
<dbReference type="SUPFAM" id="SSF51735">
    <property type="entry name" value="NAD(P)-binding Rossmann-fold domains"/>
    <property type="match status" value="1"/>
</dbReference>
<protein>
    <recommendedName>
        <fullName evidence="4">Oxidoreductase</fullName>
    </recommendedName>
</protein>
<dbReference type="InterPro" id="IPR036291">
    <property type="entry name" value="NAD(P)-bd_dom_sf"/>
</dbReference>
<sequence>MKTVVITGGTDGMGKALALTHLRRGDRVIILGSNESKGRAVLAAATELGAADRAEFLRADLSLVSENRRILTRIAADHPVIDTLVLAARYFRANRFVTTEGFEATFALFYLSRYLFGHALAPNLDRATTPVILNLAGPGGNLSEINWDDLQFAHHYDSDAIMHQSGKLNDLLAVSFTHRHPTPRARYILLHPGLTATAFTGQYDSATARLVAGMRDRGQPVEAAVTRILHHLDNPPTAPLTAYMQDTPIDTTGTPFSPEAAARLENLTESLLSDR</sequence>
<accession>A0A164L3S4</accession>
<dbReference type="Pfam" id="PF00106">
    <property type="entry name" value="adh_short"/>
    <property type="match status" value="1"/>
</dbReference>